<evidence type="ECO:0000313" key="3">
    <source>
        <dbReference type="Proteomes" id="UP000479241"/>
    </source>
</evidence>
<proteinExistence type="predicted"/>
<evidence type="ECO:0000256" key="1">
    <source>
        <dbReference type="SAM" id="SignalP"/>
    </source>
</evidence>
<accession>A0A6L9W650</accession>
<dbReference type="RefSeq" id="WP_163207103.1">
    <property type="nucleotide sequence ID" value="NZ_JAAGWG010000027.1"/>
</dbReference>
<feature type="chain" id="PRO_5038798247" description="Lipoprotein" evidence="1">
    <location>
        <begin position="24"/>
        <end position="165"/>
    </location>
</feature>
<feature type="signal peptide" evidence="1">
    <location>
        <begin position="1"/>
        <end position="23"/>
    </location>
</feature>
<name>A0A6L9W650_9ACTN</name>
<dbReference type="Proteomes" id="UP000479241">
    <property type="component" value="Unassembled WGS sequence"/>
</dbReference>
<evidence type="ECO:0000313" key="2">
    <source>
        <dbReference type="EMBL" id="NEK87282.1"/>
    </source>
</evidence>
<dbReference type="AlphaFoldDB" id="A0A6L9W650"/>
<protein>
    <recommendedName>
        <fullName evidence="4">Lipoprotein</fullName>
    </recommendedName>
</protein>
<gene>
    <name evidence="2" type="ORF">GCU60_16185</name>
</gene>
<evidence type="ECO:0008006" key="4">
    <source>
        <dbReference type="Google" id="ProtNLM"/>
    </source>
</evidence>
<dbReference type="PROSITE" id="PS51257">
    <property type="entry name" value="PROKAR_LIPOPROTEIN"/>
    <property type="match status" value="1"/>
</dbReference>
<dbReference type="EMBL" id="JAAGWG010000027">
    <property type="protein sequence ID" value="NEK87282.1"/>
    <property type="molecule type" value="Genomic_DNA"/>
</dbReference>
<comment type="caution">
    <text evidence="2">The sequence shown here is derived from an EMBL/GenBank/DDBJ whole genome shotgun (WGS) entry which is preliminary data.</text>
</comment>
<keyword evidence="1" id="KW-0732">Signal</keyword>
<organism evidence="2 3">
    <name type="scientific">Blastococcus saxobsidens</name>
    <dbReference type="NCBI Taxonomy" id="138336"/>
    <lineage>
        <taxon>Bacteria</taxon>
        <taxon>Bacillati</taxon>
        <taxon>Actinomycetota</taxon>
        <taxon>Actinomycetes</taxon>
        <taxon>Geodermatophilales</taxon>
        <taxon>Geodermatophilaceae</taxon>
        <taxon>Blastococcus</taxon>
    </lineage>
</organism>
<reference evidence="2 3" key="1">
    <citation type="submission" date="2019-12" db="EMBL/GenBank/DDBJ databases">
        <title>the WGS of Blastococcus saxobsidens 67B17.</title>
        <authorList>
            <person name="Jiang Z."/>
        </authorList>
    </citation>
    <scope>NUCLEOTIDE SEQUENCE [LARGE SCALE GENOMIC DNA]</scope>
    <source>
        <strain evidence="2 3">67B17</strain>
    </source>
</reference>
<sequence length="165" mass="16465">MSRPRILRAAVLAPALVPVLLVATGCTDDEGAAAGGSATAGPTTAPELAGVEEAELLGTLPEGPATGTAVLSYIGVGELRAPFLGECVTSGNTVRLEGMADTARIRVDVAPDGLELTLDDVGLSMVADLTTGQYDVTGNHLSLQAGLAHDGEPVGSADLEIDCGA</sequence>